<dbReference type="Proteomes" id="UP000789405">
    <property type="component" value="Unassembled WGS sequence"/>
</dbReference>
<evidence type="ECO:0000313" key="3">
    <source>
        <dbReference type="Proteomes" id="UP000789405"/>
    </source>
</evidence>
<accession>A0A9N9IVL5</accession>
<comment type="caution">
    <text evidence="2">The sequence shown here is derived from an EMBL/GenBank/DDBJ whole genome shotgun (WGS) entry which is preliminary data.</text>
</comment>
<feature type="region of interest" description="Disordered" evidence="1">
    <location>
        <begin position="100"/>
        <end position="129"/>
    </location>
</feature>
<proteinExistence type="predicted"/>
<evidence type="ECO:0000256" key="1">
    <source>
        <dbReference type="SAM" id="MobiDB-lite"/>
    </source>
</evidence>
<protein>
    <submittedName>
        <fullName evidence="2">4969_t:CDS:1</fullName>
    </submittedName>
</protein>
<organism evidence="2 3">
    <name type="scientific">Dentiscutata erythropus</name>
    <dbReference type="NCBI Taxonomy" id="1348616"/>
    <lineage>
        <taxon>Eukaryota</taxon>
        <taxon>Fungi</taxon>
        <taxon>Fungi incertae sedis</taxon>
        <taxon>Mucoromycota</taxon>
        <taxon>Glomeromycotina</taxon>
        <taxon>Glomeromycetes</taxon>
        <taxon>Diversisporales</taxon>
        <taxon>Gigasporaceae</taxon>
        <taxon>Dentiscutata</taxon>
    </lineage>
</organism>
<sequence>MLEAKSKLWKPVDLSEGANPCDIYIHCIMTEVFRSRRSKLNQEFAIAVIDMMFDSTITTTSLMDGEIHSQMEALSKQVNNVQESDDNAKDQHLEEYKNHSDCYSDISHPGTPSMCHNYDDNGYNNSEDY</sequence>
<gene>
    <name evidence="2" type="ORF">DERYTH_LOCUS17052</name>
</gene>
<dbReference type="EMBL" id="CAJVPY010015605">
    <property type="protein sequence ID" value="CAG8752700.1"/>
    <property type="molecule type" value="Genomic_DNA"/>
</dbReference>
<name>A0A9N9IVL5_9GLOM</name>
<dbReference type="AlphaFoldDB" id="A0A9N9IVL5"/>
<reference evidence="2" key="1">
    <citation type="submission" date="2021-06" db="EMBL/GenBank/DDBJ databases">
        <authorList>
            <person name="Kallberg Y."/>
            <person name="Tangrot J."/>
            <person name="Rosling A."/>
        </authorList>
    </citation>
    <scope>NUCLEOTIDE SEQUENCE</scope>
    <source>
        <strain evidence="2">MA453B</strain>
    </source>
</reference>
<dbReference type="OrthoDB" id="2386167at2759"/>
<keyword evidence="3" id="KW-1185">Reference proteome</keyword>
<evidence type="ECO:0000313" key="2">
    <source>
        <dbReference type="EMBL" id="CAG8752700.1"/>
    </source>
</evidence>